<dbReference type="PANTHER" id="PTHR10587">
    <property type="entry name" value="GLYCOSYL TRANSFERASE-RELATED"/>
    <property type="match status" value="1"/>
</dbReference>
<feature type="compositionally biased region" description="Basic and acidic residues" evidence="1">
    <location>
        <begin position="77"/>
        <end position="114"/>
    </location>
</feature>
<evidence type="ECO:0000256" key="1">
    <source>
        <dbReference type="SAM" id="MobiDB-lite"/>
    </source>
</evidence>
<dbReference type="InterPro" id="IPR014235">
    <property type="entry name" value="Spore_PdaA"/>
</dbReference>
<feature type="compositionally biased region" description="Acidic residues" evidence="1">
    <location>
        <begin position="47"/>
        <end position="56"/>
    </location>
</feature>
<feature type="domain" description="NodB homology" evidence="3">
    <location>
        <begin position="159"/>
        <end position="340"/>
    </location>
</feature>
<dbReference type="GO" id="GO:0016020">
    <property type="term" value="C:membrane"/>
    <property type="evidence" value="ECO:0007669"/>
    <property type="project" value="TreeGrafter"/>
</dbReference>
<comment type="caution">
    <text evidence="4">The sequence shown here is derived from an EMBL/GenBank/DDBJ whole genome shotgun (WGS) entry which is preliminary data.</text>
</comment>
<feature type="signal peptide" evidence="2">
    <location>
        <begin position="1"/>
        <end position="20"/>
    </location>
</feature>
<dbReference type="PROSITE" id="PS51257">
    <property type="entry name" value="PROKAR_LIPOPROTEIN"/>
    <property type="match status" value="1"/>
</dbReference>
<proteinExistence type="predicted"/>
<dbReference type="InterPro" id="IPR050248">
    <property type="entry name" value="Polysacc_deacetylase_ArnD"/>
</dbReference>
<evidence type="ECO:0000313" key="4">
    <source>
        <dbReference type="EMBL" id="KAE9636113.1"/>
    </source>
</evidence>
<feature type="region of interest" description="Disordered" evidence="1">
    <location>
        <begin position="45"/>
        <end position="120"/>
    </location>
</feature>
<dbReference type="PANTHER" id="PTHR10587:SF78">
    <property type="entry name" value="PEPTIDOGLYCAN-N-ACETYLMURAMIC ACID DEACETYLASE PDAA"/>
    <property type="match status" value="1"/>
</dbReference>
<sequence length="345" mass="39273">MNIKSVLTLILIGTILAGCASDSSSISNSNETPEVEAAVEQRLEEAVVTDEDESVNEEERKEEQEDQKEVVQPQITEEPKENAKEEQKDEAKDTSKEQQAEQKVEQKTKPKSDQRSASLPNAKKAWWFKRNSDHLPPGAQSEIDLTKYDAYYLGNTNEKRVYLTFDEGYENGYTSKILDILKEHNVQAAFFVTKPYIKSQPDLIKRMVNEGHIVGNHSVTHPSLPDKTDEEVEYEILETARYFEEITGTSMPLYFRPPAGEYSERTLQITKDLGYKTIFWSMAYKDWDVNNQPGKQAAYEHIVQNHHPGAIILLHAVSSSNTEALGDMLKYLKDQGYIFASLDEL</sequence>
<evidence type="ECO:0000256" key="2">
    <source>
        <dbReference type="SAM" id="SignalP"/>
    </source>
</evidence>
<dbReference type="Pfam" id="PF01522">
    <property type="entry name" value="Polysacc_deac_1"/>
    <property type="match status" value="1"/>
</dbReference>
<reference evidence="4 5" key="1">
    <citation type="submission" date="2019-12" db="EMBL/GenBank/DDBJ databases">
        <title>Defluviitalea raffinosedens, isolated from a biogas fermenter, genome sequencing and characterization.</title>
        <authorList>
            <person name="Rettenmaier R."/>
            <person name="Schneider M."/>
            <person name="Neuhaus K."/>
            <person name="Liebl W."/>
            <person name="Zverlov V."/>
        </authorList>
    </citation>
    <scope>NUCLEOTIDE SEQUENCE [LARGE SCALE GENOMIC DNA]</scope>
    <source>
        <strain evidence="4 5">249c-K6</strain>
    </source>
</reference>
<dbReference type="OrthoDB" id="9806342at2"/>
<feature type="chain" id="PRO_5038466709" evidence="2">
    <location>
        <begin position="21"/>
        <end position="345"/>
    </location>
</feature>
<name>A0A7C8LE79_9FIRM</name>
<dbReference type="Gene3D" id="3.20.20.370">
    <property type="entry name" value="Glycoside hydrolase/deacetylase"/>
    <property type="match status" value="1"/>
</dbReference>
<evidence type="ECO:0000259" key="3">
    <source>
        <dbReference type="PROSITE" id="PS51677"/>
    </source>
</evidence>
<keyword evidence="2" id="KW-0732">Signal</keyword>
<protein>
    <submittedName>
        <fullName evidence="4">Delta-lactam-biosynthetic de-N-acetylase</fullName>
    </submittedName>
</protein>
<organism evidence="4 5">
    <name type="scientific">Defluviitalea raffinosedens</name>
    <dbReference type="NCBI Taxonomy" id="1450156"/>
    <lineage>
        <taxon>Bacteria</taxon>
        <taxon>Bacillati</taxon>
        <taxon>Bacillota</taxon>
        <taxon>Clostridia</taxon>
        <taxon>Lachnospirales</taxon>
        <taxon>Defluviitaleaceae</taxon>
        <taxon>Defluviitalea</taxon>
    </lineage>
</organism>
<feature type="compositionally biased region" description="Basic and acidic residues" evidence="1">
    <location>
        <begin position="57"/>
        <end position="69"/>
    </location>
</feature>
<dbReference type="GO" id="GO:0016810">
    <property type="term" value="F:hydrolase activity, acting on carbon-nitrogen (but not peptide) bonds"/>
    <property type="evidence" value="ECO:0007669"/>
    <property type="project" value="InterPro"/>
</dbReference>
<dbReference type="PROSITE" id="PS51677">
    <property type="entry name" value="NODB"/>
    <property type="match status" value="1"/>
</dbReference>
<dbReference type="InterPro" id="IPR002509">
    <property type="entry name" value="NODB_dom"/>
</dbReference>
<dbReference type="EMBL" id="WSLF01000002">
    <property type="protein sequence ID" value="KAE9636113.1"/>
    <property type="molecule type" value="Genomic_DNA"/>
</dbReference>
<dbReference type="InterPro" id="IPR011330">
    <property type="entry name" value="Glyco_hydro/deAcase_b/a-brl"/>
</dbReference>
<keyword evidence="5" id="KW-1185">Reference proteome</keyword>
<dbReference type="CDD" id="cd10948">
    <property type="entry name" value="CE4_BsPdaA_like"/>
    <property type="match status" value="1"/>
</dbReference>
<dbReference type="Proteomes" id="UP000483018">
    <property type="component" value="Unassembled WGS sequence"/>
</dbReference>
<dbReference type="RefSeq" id="WP_158739367.1">
    <property type="nucleotide sequence ID" value="NZ_WSLF01000002.1"/>
</dbReference>
<dbReference type="GO" id="GO:0005975">
    <property type="term" value="P:carbohydrate metabolic process"/>
    <property type="evidence" value="ECO:0007669"/>
    <property type="project" value="InterPro"/>
</dbReference>
<gene>
    <name evidence="4" type="primary">pdaA</name>
    <name evidence="4" type="ORF">GND95_03015</name>
</gene>
<evidence type="ECO:0000313" key="5">
    <source>
        <dbReference type="Proteomes" id="UP000483018"/>
    </source>
</evidence>
<dbReference type="SUPFAM" id="SSF88713">
    <property type="entry name" value="Glycoside hydrolase/deacetylase"/>
    <property type="match status" value="1"/>
</dbReference>
<accession>A0A7C8LE79</accession>
<dbReference type="AlphaFoldDB" id="A0A7C8LE79"/>
<dbReference type="NCBIfam" id="TIGR02884">
    <property type="entry name" value="spore_pdaA"/>
    <property type="match status" value="1"/>
</dbReference>